<sequence>MLDCIRTYLMSLLPIPTNIVKQLSKIRSDFSWEDGSVNRKYHLVKWTTVIHHKKVGGLGVRNQKLHNKEFAT</sequence>
<dbReference type="AlphaFoldDB" id="A0A0V0IJF4"/>
<accession>A0A0V0IJF4</accession>
<protein>
    <submittedName>
        <fullName evidence="1">Putative ovule protein</fullName>
    </submittedName>
</protein>
<name>A0A0V0IJF4_SOLCH</name>
<proteinExistence type="predicted"/>
<reference evidence="1" key="1">
    <citation type="submission" date="2015-12" db="EMBL/GenBank/DDBJ databases">
        <title>Gene expression during late stages of embryo sac development: a critical building block for successful pollen-pistil interactions.</title>
        <authorList>
            <person name="Liu Y."/>
            <person name="Joly V."/>
            <person name="Sabar M."/>
            <person name="Matton D.P."/>
        </authorList>
    </citation>
    <scope>NUCLEOTIDE SEQUENCE</scope>
</reference>
<organism evidence="1">
    <name type="scientific">Solanum chacoense</name>
    <name type="common">Chaco potato</name>
    <dbReference type="NCBI Taxonomy" id="4108"/>
    <lineage>
        <taxon>Eukaryota</taxon>
        <taxon>Viridiplantae</taxon>
        <taxon>Streptophyta</taxon>
        <taxon>Embryophyta</taxon>
        <taxon>Tracheophyta</taxon>
        <taxon>Spermatophyta</taxon>
        <taxon>Magnoliopsida</taxon>
        <taxon>eudicotyledons</taxon>
        <taxon>Gunneridae</taxon>
        <taxon>Pentapetalae</taxon>
        <taxon>asterids</taxon>
        <taxon>lamiids</taxon>
        <taxon>Solanales</taxon>
        <taxon>Solanaceae</taxon>
        <taxon>Solanoideae</taxon>
        <taxon>Solaneae</taxon>
        <taxon>Solanum</taxon>
    </lineage>
</organism>
<dbReference type="EMBL" id="GEDG01005665">
    <property type="protein sequence ID" value="JAP32796.1"/>
    <property type="molecule type" value="Transcribed_RNA"/>
</dbReference>
<evidence type="ECO:0000313" key="1">
    <source>
        <dbReference type="EMBL" id="JAP32796.1"/>
    </source>
</evidence>